<protein>
    <submittedName>
        <fullName evidence="1">Uncharacterized protein</fullName>
    </submittedName>
</protein>
<evidence type="ECO:0000313" key="1">
    <source>
        <dbReference type="EMBL" id="JAC81597.1"/>
    </source>
</evidence>
<dbReference type="InterPro" id="IPR029044">
    <property type="entry name" value="Nucleotide-diphossugar_trans"/>
</dbReference>
<dbReference type="EMBL" id="GBEZ01003549">
    <property type="protein sequence ID" value="JAC81597.1"/>
    <property type="molecule type" value="Transcribed_RNA"/>
</dbReference>
<gene>
    <name evidence="1" type="ORF">TSPGSL018_7556</name>
</gene>
<proteinExistence type="predicted"/>
<accession>A0A061S8V1</accession>
<organism evidence="1">
    <name type="scientific">Tetraselmis sp. GSL018</name>
    <dbReference type="NCBI Taxonomy" id="582737"/>
    <lineage>
        <taxon>Eukaryota</taxon>
        <taxon>Viridiplantae</taxon>
        <taxon>Chlorophyta</taxon>
        <taxon>core chlorophytes</taxon>
        <taxon>Chlorodendrophyceae</taxon>
        <taxon>Chlorodendrales</taxon>
        <taxon>Chlorodendraceae</taxon>
        <taxon>Tetraselmis</taxon>
    </lineage>
</organism>
<sequence>MPFQLLRSGRASTKTPFPSTQSCVFSFSGISKLLRAANTARRLRTVAPGINITLFAEKRLVVRWLQENNLGNGSNVSAPFSSALFFENIRVPRLLHKLPRGNETTSDNEQDLLSWRRRRSYQHKIAAMQLSPYDRTLYMDPDTGVCGPKRRIDELFAALDEYDLAVSAEKPKAASSSPAMNVYSSSIPRKFLERYWRVVLYRRTEPMLELLDKIMEIFTAASNLGLGHTSDQQAVREALYLSKGRTMEKRLNDSRELCRLPLKKHKGGCGKLEPLCKASKCVLLQDRCERRPDATKGRPAAKGRPGLPLHSTLRRICVYLDFPALERGERERE</sequence>
<name>A0A061S8V1_9CHLO</name>
<reference evidence="1" key="1">
    <citation type="submission" date="2014-05" db="EMBL/GenBank/DDBJ databases">
        <title>The transcriptome of the halophilic microalga Tetraselmis sp. GSL018 isolated from the Great Salt Lake, Utah.</title>
        <authorList>
            <person name="Jinkerson R.E."/>
            <person name="D'Adamo S."/>
            <person name="Posewitz M.C."/>
        </authorList>
    </citation>
    <scope>NUCLEOTIDE SEQUENCE</scope>
    <source>
        <strain evidence="1">GSL018</strain>
    </source>
</reference>
<dbReference type="SUPFAM" id="SSF53448">
    <property type="entry name" value="Nucleotide-diphospho-sugar transferases"/>
    <property type="match status" value="1"/>
</dbReference>
<dbReference type="AlphaFoldDB" id="A0A061S8V1"/>
<feature type="non-terminal residue" evidence="1">
    <location>
        <position position="333"/>
    </location>
</feature>